<accession>A0A3L8RXE3</accession>
<comment type="caution">
    <text evidence="1">The sequence shown here is derived from an EMBL/GenBank/DDBJ whole genome shotgun (WGS) entry which is preliminary data.</text>
</comment>
<reference evidence="1 2" key="1">
    <citation type="journal article" date="2018" name="Proc. R. Soc. B">
        <title>A non-coding region near Follistatin controls head colour polymorphism in the Gouldian finch.</title>
        <authorList>
            <person name="Toomey M.B."/>
            <person name="Marques C.I."/>
            <person name="Andrade P."/>
            <person name="Araujo P.M."/>
            <person name="Sabatino S."/>
            <person name="Gazda M.A."/>
            <person name="Afonso S."/>
            <person name="Lopes R.J."/>
            <person name="Corbo J.C."/>
            <person name="Carneiro M."/>
        </authorList>
    </citation>
    <scope>NUCLEOTIDE SEQUENCE [LARGE SCALE GENOMIC DNA]</scope>
    <source>
        <strain evidence="1">Red01</strain>
        <tissue evidence="1">Muscle</tissue>
    </source>
</reference>
<keyword evidence="2" id="KW-1185">Reference proteome</keyword>
<gene>
    <name evidence="1" type="ORF">DV515_00014707</name>
</gene>
<proteinExistence type="predicted"/>
<evidence type="ECO:0000313" key="2">
    <source>
        <dbReference type="Proteomes" id="UP000276834"/>
    </source>
</evidence>
<organism evidence="1 2">
    <name type="scientific">Chloebia gouldiae</name>
    <name type="common">Gouldian finch</name>
    <name type="synonym">Erythrura gouldiae</name>
    <dbReference type="NCBI Taxonomy" id="44316"/>
    <lineage>
        <taxon>Eukaryota</taxon>
        <taxon>Metazoa</taxon>
        <taxon>Chordata</taxon>
        <taxon>Craniata</taxon>
        <taxon>Vertebrata</taxon>
        <taxon>Euteleostomi</taxon>
        <taxon>Archelosauria</taxon>
        <taxon>Archosauria</taxon>
        <taxon>Dinosauria</taxon>
        <taxon>Saurischia</taxon>
        <taxon>Theropoda</taxon>
        <taxon>Coelurosauria</taxon>
        <taxon>Aves</taxon>
        <taxon>Neognathae</taxon>
        <taxon>Neoaves</taxon>
        <taxon>Telluraves</taxon>
        <taxon>Australaves</taxon>
        <taxon>Passeriformes</taxon>
        <taxon>Passeroidea</taxon>
        <taxon>Passeridae</taxon>
        <taxon>Chloebia</taxon>
    </lineage>
</organism>
<dbReference type="AlphaFoldDB" id="A0A3L8RXE3"/>
<dbReference type="EMBL" id="QUSF01000138">
    <property type="protein sequence ID" value="RLV89797.1"/>
    <property type="molecule type" value="Genomic_DNA"/>
</dbReference>
<protein>
    <submittedName>
        <fullName evidence="1">Uncharacterized protein</fullName>
    </submittedName>
</protein>
<sequence length="219" mass="23877">MLCYIGRSVRRGTCGYWHGTDLSPEPTQGSSGHFRQVPLALASAARLCVLSSPWELRSVRLCSTGAVGAGGCSSSCEWCTQEQQLPCWGRGWLAPGHGGNVRLGQISSGCLTASLEIPGTPVQKRYLNVALCFTRSLQKVPPVTGLLFGSKSHDQHNPETTDLHLPVKHFLAADLPCKTRLYSTTLNASLYRQHLSFPRSQELHSLLLPKPIPSDSMRI</sequence>
<dbReference type="Proteomes" id="UP000276834">
    <property type="component" value="Unassembled WGS sequence"/>
</dbReference>
<name>A0A3L8RXE3_CHLGU</name>
<evidence type="ECO:0000313" key="1">
    <source>
        <dbReference type="EMBL" id="RLV89797.1"/>
    </source>
</evidence>